<feature type="transmembrane region" description="Helical" evidence="5">
    <location>
        <begin position="72"/>
        <end position="90"/>
    </location>
</feature>
<dbReference type="KEGG" id="ido:I598_2523"/>
<dbReference type="Gene3D" id="1.20.1250.20">
    <property type="entry name" value="MFS general substrate transporter like domains"/>
    <property type="match status" value="2"/>
</dbReference>
<keyword evidence="2 5" id="KW-0812">Transmembrane</keyword>
<dbReference type="GO" id="GO:0005886">
    <property type="term" value="C:plasma membrane"/>
    <property type="evidence" value="ECO:0007669"/>
    <property type="project" value="UniProtKB-SubCell"/>
</dbReference>
<evidence type="ECO:0000259" key="6">
    <source>
        <dbReference type="PROSITE" id="PS50850"/>
    </source>
</evidence>
<feature type="transmembrane region" description="Helical" evidence="5">
    <location>
        <begin position="336"/>
        <end position="353"/>
    </location>
</feature>
<dbReference type="InterPro" id="IPR020846">
    <property type="entry name" value="MFS_dom"/>
</dbReference>
<accession>A0A161IF75</accession>
<organism evidence="7 8">
    <name type="scientific">Isoptericola dokdonensis DS-3</name>
    <dbReference type="NCBI Taxonomy" id="1300344"/>
    <lineage>
        <taxon>Bacteria</taxon>
        <taxon>Bacillati</taxon>
        <taxon>Actinomycetota</taxon>
        <taxon>Actinomycetes</taxon>
        <taxon>Micrococcales</taxon>
        <taxon>Promicromonosporaceae</taxon>
        <taxon>Isoptericola</taxon>
    </lineage>
</organism>
<dbReference type="OrthoDB" id="151222at2"/>
<comment type="subcellular location">
    <subcellularLocation>
        <location evidence="1">Cell membrane</location>
        <topology evidence="1">Multi-pass membrane protein</topology>
    </subcellularLocation>
</comment>
<feature type="transmembrane region" description="Helical" evidence="5">
    <location>
        <begin position="96"/>
        <end position="115"/>
    </location>
</feature>
<sequence>MGTDRRVRTATSAFFFVQGLCFAGLLAQVPTLQRGLGISDAELTLVLLVVPVVAGVGSVLAGHLAPRTGSAVLLRTAGPLVALAVLATAFAPSAALLYPVVAVVGLLLGVVDATMNMQGVAVQRRYGRSLLNSFHGWWSVGGILGALAAVLAHSLDWSLVAGLALVATTGAVLDLAAGSSLDGAADGPAPTPGQVSDDAPSVLVPWRPVLLVGVAVAIVYLADSAVSSWSTKYVEDVLSGPDAVAPLGLAAYLGCQLVGRLVADHLVDRAGPVPTVVGGGGVGAAGLALVAVAPAPWVAVIGFGATGLGLSVVVPLAFSVAGALDRTGVAVARVNLFNYVGFVLGAAVVGGVAELTSLRWAFAVPAVLALGVVALAPAFRPVPATAPGLPEVQRTPPG</sequence>
<dbReference type="SUPFAM" id="SSF103473">
    <property type="entry name" value="MFS general substrate transporter"/>
    <property type="match status" value="1"/>
</dbReference>
<evidence type="ECO:0000313" key="8">
    <source>
        <dbReference type="Proteomes" id="UP000076794"/>
    </source>
</evidence>
<feature type="transmembrane region" description="Helical" evidence="5">
    <location>
        <begin position="43"/>
        <end position="65"/>
    </location>
</feature>
<evidence type="ECO:0000256" key="4">
    <source>
        <dbReference type="ARBA" id="ARBA00023136"/>
    </source>
</evidence>
<protein>
    <submittedName>
        <fullName evidence="7">Inner membrane protein YbjJ</fullName>
    </submittedName>
</protein>
<gene>
    <name evidence="7" type="primary">ybjJ_4</name>
    <name evidence="7" type="ORF">I598_2523</name>
</gene>
<dbReference type="CDD" id="cd17393">
    <property type="entry name" value="MFS_MosC_like"/>
    <property type="match status" value="1"/>
</dbReference>
<dbReference type="Proteomes" id="UP000076794">
    <property type="component" value="Chromosome"/>
</dbReference>
<dbReference type="InterPro" id="IPR036259">
    <property type="entry name" value="MFS_trans_sf"/>
</dbReference>
<dbReference type="GO" id="GO:0022857">
    <property type="term" value="F:transmembrane transporter activity"/>
    <property type="evidence" value="ECO:0007669"/>
    <property type="project" value="InterPro"/>
</dbReference>
<feature type="transmembrane region" description="Helical" evidence="5">
    <location>
        <begin position="275"/>
        <end position="293"/>
    </location>
</feature>
<dbReference type="InterPro" id="IPR051788">
    <property type="entry name" value="MFS_Transporter"/>
</dbReference>
<feature type="transmembrane region" description="Helical" evidence="5">
    <location>
        <begin position="136"/>
        <end position="153"/>
    </location>
</feature>
<keyword evidence="4 5" id="KW-0472">Membrane</keyword>
<feature type="domain" description="Major facilitator superfamily (MFS) profile" evidence="6">
    <location>
        <begin position="7"/>
        <end position="386"/>
    </location>
</feature>
<evidence type="ECO:0000256" key="2">
    <source>
        <dbReference type="ARBA" id="ARBA00022692"/>
    </source>
</evidence>
<feature type="transmembrane region" description="Helical" evidence="5">
    <location>
        <begin position="359"/>
        <end position="379"/>
    </location>
</feature>
<reference evidence="7 8" key="1">
    <citation type="submission" date="2016-01" db="EMBL/GenBank/DDBJ databases">
        <title>Complete genome sequence of a soil Actinobacterium, Isoptericola dokdonensis DS-3.</title>
        <authorList>
            <person name="Kwon S.-K."/>
            <person name="Kim J.F."/>
        </authorList>
    </citation>
    <scope>NUCLEOTIDE SEQUENCE [LARGE SCALE GENOMIC DNA]</scope>
    <source>
        <strain evidence="7 8">DS-3</strain>
    </source>
</reference>
<feature type="transmembrane region" description="Helical" evidence="5">
    <location>
        <begin position="299"/>
        <end position="324"/>
    </location>
</feature>
<dbReference type="PROSITE" id="PS50850">
    <property type="entry name" value="MFS"/>
    <property type="match status" value="1"/>
</dbReference>
<proteinExistence type="predicted"/>
<dbReference type="PANTHER" id="PTHR23514:SF13">
    <property type="entry name" value="INNER MEMBRANE PROTEIN YBJJ"/>
    <property type="match status" value="1"/>
</dbReference>
<dbReference type="PANTHER" id="PTHR23514">
    <property type="entry name" value="BYPASS OF STOP CODON PROTEIN 6"/>
    <property type="match status" value="1"/>
</dbReference>
<dbReference type="EMBL" id="CP014209">
    <property type="protein sequence ID" value="ANC32057.1"/>
    <property type="molecule type" value="Genomic_DNA"/>
</dbReference>
<keyword evidence="8" id="KW-1185">Reference proteome</keyword>
<dbReference type="InterPro" id="IPR011701">
    <property type="entry name" value="MFS"/>
</dbReference>
<evidence type="ECO:0000256" key="3">
    <source>
        <dbReference type="ARBA" id="ARBA00022989"/>
    </source>
</evidence>
<evidence type="ECO:0000256" key="1">
    <source>
        <dbReference type="ARBA" id="ARBA00004651"/>
    </source>
</evidence>
<evidence type="ECO:0000256" key="5">
    <source>
        <dbReference type="SAM" id="Phobius"/>
    </source>
</evidence>
<keyword evidence="3 5" id="KW-1133">Transmembrane helix</keyword>
<evidence type="ECO:0000313" key="7">
    <source>
        <dbReference type="EMBL" id="ANC32057.1"/>
    </source>
</evidence>
<name>A0A161IF75_9MICO</name>
<dbReference type="Pfam" id="PF07690">
    <property type="entry name" value="MFS_1"/>
    <property type="match status" value="1"/>
</dbReference>
<dbReference type="AlphaFoldDB" id="A0A161IF75"/>
<dbReference type="PATRIC" id="fig|1300344.3.peg.2532"/>
<feature type="transmembrane region" description="Helical" evidence="5">
    <location>
        <begin position="209"/>
        <end position="231"/>
    </location>
</feature>
<dbReference type="STRING" id="1300344.I598_2523"/>